<keyword evidence="3" id="KW-1185">Reference proteome</keyword>
<sequence length="225" mass="26992">MDCKTKTVFFILLVWNICVQGHSDIESKQERSKENLQFSMQTLFKDYYSSSFLWQSLAHYFNKSELALPGFSGVFYEFSKIDRQLAHRVLELTALHGLHLKNYEIDSSDIIKAAIRNYKAVTGKNANKMKKFPYCMETKFQNKQEQNKLFSFIRKKDLRHTYFPRASSIMKLTQIIENCYMSINFKQWKNLHIKYIIVREFSTEQLYRQKFISIYLSIYLCMYKF</sequence>
<dbReference type="InterPro" id="IPR009078">
    <property type="entry name" value="Ferritin-like_SF"/>
</dbReference>
<keyword evidence="1" id="KW-0732">Signal</keyword>
<name>A0A812D3Y3_ACAPH</name>
<feature type="signal peptide" evidence="1">
    <location>
        <begin position="1"/>
        <end position="21"/>
    </location>
</feature>
<accession>A0A812D3Y3</accession>
<evidence type="ECO:0000313" key="2">
    <source>
        <dbReference type="EMBL" id="CAE1286740.1"/>
    </source>
</evidence>
<reference evidence="2" key="1">
    <citation type="submission" date="2021-01" db="EMBL/GenBank/DDBJ databases">
        <authorList>
            <person name="Li R."/>
            <person name="Bekaert M."/>
        </authorList>
    </citation>
    <scope>NUCLEOTIDE SEQUENCE</scope>
    <source>
        <strain evidence="2">Farmed</strain>
    </source>
</reference>
<organism evidence="2 3">
    <name type="scientific">Acanthosepion pharaonis</name>
    <name type="common">Pharaoh cuttlefish</name>
    <name type="synonym">Sepia pharaonis</name>
    <dbReference type="NCBI Taxonomy" id="158019"/>
    <lineage>
        <taxon>Eukaryota</taxon>
        <taxon>Metazoa</taxon>
        <taxon>Spiralia</taxon>
        <taxon>Lophotrochozoa</taxon>
        <taxon>Mollusca</taxon>
        <taxon>Cephalopoda</taxon>
        <taxon>Coleoidea</taxon>
        <taxon>Decapodiformes</taxon>
        <taxon>Sepiida</taxon>
        <taxon>Sepiina</taxon>
        <taxon>Sepiidae</taxon>
        <taxon>Acanthosepion</taxon>
    </lineage>
</organism>
<dbReference type="InterPro" id="IPR012347">
    <property type="entry name" value="Ferritin-like"/>
</dbReference>
<evidence type="ECO:0000256" key="1">
    <source>
        <dbReference type="SAM" id="SignalP"/>
    </source>
</evidence>
<evidence type="ECO:0000313" key="3">
    <source>
        <dbReference type="Proteomes" id="UP000597762"/>
    </source>
</evidence>
<protein>
    <submittedName>
        <fullName evidence="2">Uncharacterized protein</fullName>
    </submittedName>
</protein>
<gene>
    <name evidence="2" type="ORF">SPHA_46161</name>
</gene>
<feature type="chain" id="PRO_5032958789" evidence="1">
    <location>
        <begin position="22"/>
        <end position="225"/>
    </location>
</feature>
<dbReference type="AlphaFoldDB" id="A0A812D3Y3"/>
<comment type="caution">
    <text evidence="2">The sequence shown here is derived from an EMBL/GenBank/DDBJ whole genome shotgun (WGS) entry which is preliminary data.</text>
</comment>
<dbReference type="EMBL" id="CAHIKZ030002425">
    <property type="protein sequence ID" value="CAE1286740.1"/>
    <property type="molecule type" value="Genomic_DNA"/>
</dbReference>
<dbReference type="SUPFAM" id="SSF47240">
    <property type="entry name" value="Ferritin-like"/>
    <property type="match status" value="1"/>
</dbReference>
<dbReference type="Gene3D" id="1.20.1260.10">
    <property type="match status" value="1"/>
</dbReference>
<proteinExistence type="predicted"/>
<dbReference type="Proteomes" id="UP000597762">
    <property type="component" value="Unassembled WGS sequence"/>
</dbReference>